<organism evidence="12 13">
    <name type="scientific">Porites evermanni</name>
    <dbReference type="NCBI Taxonomy" id="104178"/>
    <lineage>
        <taxon>Eukaryota</taxon>
        <taxon>Metazoa</taxon>
        <taxon>Cnidaria</taxon>
        <taxon>Anthozoa</taxon>
        <taxon>Hexacorallia</taxon>
        <taxon>Scleractinia</taxon>
        <taxon>Fungiina</taxon>
        <taxon>Poritidae</taxon>
        <taxon>Porites</taxon>
    </lineage>
</organism>
<keyword evidence="8" id="KW-0206">Cytoskeleton</keyword>
<dbReference type="InterPro" id="IPR042815">
    <property type="entry name" value="DRC10"/>
</dbReference>
<keyword evidence="13" id="KW-1185">Reference proteome</keyword>
<dbReference type="PANTHER" id="PTHR31598">
    <property type="entry name" value="IQ DOMAIN-CONTAINING PROTEIN D"/>
    <property type="match status" value="1"/>
</dbReference>
<keyword evidence="6" id="KW-0282">Flagellum</keyword>
<comment type="caution">
    <text evidence="12">The sequence shown here is derived from an EMBL/GenBank/DDBJ whole genome shotgun (WGS) entry which is preliminary data.</text>
</comment>
<evidence type="ECO:0000256" key="2">
    <source>
        <dbReference type="ARBA" id="ARBA00004611"/>
    </source>
</evidence>
<dbReference type="PROSITE" id="PS50096">
    <property type="entry name" value="IQ"/>
    <property type="match status" value="1"/>
</dbReference>
<proteinExistence type="inferred from homology"/>
<evidence type="ECO:0000256" key="11">
    <source>
        <dbReference type="SAM" id="MobiDB-lite"/>
    </source>
</evidence>
<evidence type="ECO:0000256" key="8">
    <source>
        <dbReference type="ARBA" id="ARBA00023212"/>
    </source>
</evidence>
<evidence type="ECO:0000313" key="12">
    <source>
        <dbReference type="EMBL" id="CAH3177561.1"/>
    </source>
</evidence>
<evidence type="ECO:0000256" key="6">
    <source>
        <dbReference type="ARBA" id="ARBA00022846"/>
    </source>
</evidence>
<comment type="similarity">
    <text evidence="3">Belongs to the DRC10 family.</text>
</comment>
<comment type="function">
    <text evidence="1">Component of the nexin-dynein regulatory complex (N-DRC), a key regulator of ciliary/flagellar motility which maintains the alignment and integrity of the distal axoneme and regulates microtubule sliding in motile axonemes.</text>
</comment>
<keyword evidence="9" id="KW-0966">Cell projection</keyword>
<evidence type="ECO:0000256" key="4">
    <source>
        <dbReference type="ARBA" id="ARBA00021752"/>
    </source>
</evidence>
<sequence>MAPIESPRCSDIWPKGGKNSPQPPYVRKPGFDPCKILDPKRKTLPSLHAERIMTVFQEAVKRMEITTALPYVLDSLPRFSVVLGQELVNHMEKHLRLQNAFKEIICEQNRLLEKETQSDVFRRTEESKSCDTNESGFQVCAGNKIGFPEEIQKGKSLDKQGEILAQSIRDSLREMLRYFKKNPKSVEAILGIKPVRVKEHVLLMETLTSLDNIMRERLLTSPFEQEAKKEYLADVIKREKKTNAIREKLELKYNAAVKGKDVEIAKRDAITIQLQSELQLIEKINTEQQTRTLTEALKQTCHDNKASNAREARFYEDIFACRKKIQEDRKSHRENETYLRKRTFKMATEVYNWVQKYDADLDTRQDEYDLYTRMYDADKAELSQLQARFDILERKYNAIIEERRRLEEAKARKLEEERKQNKAAAAIQAVWRGYQFRRLMRNKAKKAGKKNKGGK</sequence>
<keyword evidence="7" id="KW-0969">Cilium</keyword>
<evidence type="ECO:0000256" key="3">
    <source>
        <dbReference type="ARBA" id="ARBA00009071"/>
    </source>
</evidence>
<dbReference type="CDD" id="cd23767">
    <property type="entry name" value="IQCD"/>
    <property type="match status" value="1"/>
</dbReference>
<protein>
    <recommendedName>
        <fullName evidence="4">Dynein regulatory complex protein 10</fullName>
    </recommendedName>
</protein>
<reference evidence="12 13" key="1">
    <citation type="submission" date="2022-05" db="EMBL/GenBank/DDBJ databases">
        <authorList>
            <consortium name="Genoscope - CEA"/>
            <person name="William W."/>
        </authorList>
    </citation>
    <scope>NUCLEOTIDE SEQUENCE [LARGE SCALE GENOMIC DNA]</scope>
</reference>
<dbReference type="PANTHER" id="PTHR31598:SF1">
    <property type="entry name" value="DYNEIN REGULATORY COMPLEX PROTEIN 10"/>
    <property type="match status" value="1"/>
</dbReference>
<evidence type="ECO:0000313" key="13">
    <source>
        <dbReference type="Proteomes" id="UP001159427"/>
    </source>
</evidence>
<dbReference type="EMBL" id="CALNXI010001813">
    <property type="protein sequence ID" value="CAH3177561.1"/>
    <property type="molecule type" value="Genomic_DNA"/>
</dbReference>
<feature type="coiled-coil region" evidence="10">
    <location>
        <begin position="375"/>
        <end position="426"/>
    </location>
</feature>
<evidence type="ECO:0000256" key="5">
    <source>
        <dbReference type="ARBA" id="ARBA00022490"/>
    </source>
</evidence>
<accession>A0ABN8RJG9</accession>
<name>A0ABN8RJG9_9CNID</name>
<dbReference type="Proteomes" id="UP001159427">
    <property type="component" value="Unassembled WGS sequence"/>
</dbReference>
<evidence type="ECO:0000256" key="10">
    <source>
        <dbReference type="SAM" id="Coils"/>
    </source>
</evidence>
<comment type="subcellular location">
    <subcellularLocation>
        <location evidence="2">Cytoplasm</location>
        <location evidence="2">Cytoskeleton</location>
        <location evidence="2">Flagellum axoneme</location>
    </subcellularLocation>
</comment>
<gene>
    <name evidence="12" type="ORF">PEVE_00011313</name>
</gene>
<keyword evidence="5" id="KW-0963">Cytoplasm</keyword>
<evidence type="ECO:0000256" key="9">
    <source>
        <dbReference type="ARBA" id="ARBA00023273"/>
    </source>
</evidence>
<evidence type="ECO:0000256" key="1">
    <source>
        <dbReference type="ARBA" id="ARBA00003029"/>
    </source>
</evidence>
<evidence type="ECO:0000256" key="7">
    <source>
        <dbReference type="ARBA" id="ARBA00023069"/>
    </source>
</evidence>
<keyword evidence="10" id="KW-0175">Coiled coil</keyword>
<feature type="region of interest" description="Disordered" evidence="11">
    <location>
        <begin position="1"/>
        <end position="25"/>
    </location>
</feature>